<dbReference type="InterPro" id="IPR029035">
    <property type="entry name" value="DHS-like_NAD/FAD-binding_dom"/>
</dbReference>
<dbReference type="Pfam" id="PF00766">
    <property type="entry name" value="ETF_alpha"/>
    <property type="match status" value="1"/>
</dbReference>
<accession>A0ABM8I0L2</accession>
<dbReference type="InterPro" id="IPR014730">
    <property type="entry name" value="ETF_a/b_N"/>
</dbReference>
<evidence type="ECO:0000313" key="4">
    <source>
        <dbReference type="Proteomes" id="UP001305815"/>
    </source>
</evidence>
<dbReference type="Pfam" id="PF01012">
    <property type="entry name" value="ETF"/>
    <property type="match status" value="1"/>
</dbReference>
<dbReference type="PANTHER" id="PTHR43153:SF1">
    <property type="entry name" value="ELECTRON TRANSFER FLAVOPROTEIN SUBUNIT ALPHA, MITOCHONDRIAL"/>
    <property type="match status" value="1"/>
</dbReference>
<dbReference type="Proteomes" id="UP001305815">
    <property type="component" value="Chromosome"/>
</dbReference>
<dbReference type="Gene3D" id="3.40.50.1220">
    <property type="entry name" value="TPP-binding domain"/>
    <property type="match status" value="1"/>
</dbReference>
<dbReference type="SUPFAM" id="SSF52467">
    <property type="entry name" value="DHS-like NAD/FAD-binding domain"/>
    <property type="match status" value="1"/>
</dbReference>
<sequence>MTRGLVYLDRKDIRRSAQLLEVVRSLYPEAFVDAVIFGEGNWEIEGFFDEVHHFLVEEDLLYDVRRIAKHIQDLQEEKQYDCIVIPATREGRMMAPALAMKLQTGLVADVVEVSRENEEICMMRPAFDGKLMACITNQSKGPVMMTVRPGAFRMAEKHIPERKESAKVIIHRCEKEAAPGIRLLEKQEAGESKDIREARVLVSGGGGVGERFPQLEKLADLLHGMVSSSRRLVDAGITPRSIQVGQSGKIVSPRLYVALGIYGSLQHMEGLSKVGDIIAVNTNKNAPICSLASVVVEGDAIEFVDKLSKKIIKEKEK</sequence>
<keyword evidence="4" id="KW-1185">Reference proteome</keyword>
<dbReference type="RefSeq" id="WP_316266103.1">
    <property type="nucleotide sequence ID" value="NZ_AP027742.1"/>
</dbReference>
<dbReference type="Gene3D" id="3.40.50.620">
    <property type="entry name" value="HUPs"/>
    <property type="match status" value="1"/>
</dbReference>
<evidence type="ECO:0000259" key="2">
    <source>
        <dbReference type="SMART" id="SM00893"/>
    </source>
</evidence>
<dbReference type="PIRSF" id="PIRSF000089">
    <property type="entry name" value="Electra_flavoP_a"/>
    <property type="match status" value="1"/>
</dbReference>
<dbReference type="SMART" id="SM00893">
    <property type="entry name" value="ETF"/>
    <property type="match status" value="1"/>
</dbReference>
<feature type="domain" description="Electron transfer flavoprotein alpha/beta-subunit N-terminal" evidence="2">
    <location>
        <begin position="4"/>
        <end position="177"/>
    </location>
</feature>
<dbReference type="InterPro" id="IPR001308">
    <property type="entry name" value="ETF_a/FixB"/>
</dbReference>
<dbReference type="InterPro" id="IPR014729">
    <property type="entry name" value="Rossmann-like_a/b/a_fold"/>
</dbReference>
<evidence type="ECO:0000313" key="3">
    <source>
        <dbReference type="EMBL" id="BDZ76180.1"/>
    </source>
</evidence>
<dbReference type="SUPFAM" id="SSF52402">
    <property type="entry name" value="Adenine nucleotide alpha hydrolases-like"/>
    <property type="match status" value="1"/>
</dbReference>
<comment type="similarity">
    <text evidence="1">Belongs to the ETF alpha-subunit/FixB family.</text>
</comment>
<organism evidence="3 4">
    <name type="scientific">Claveliimonas bilis</name>
    <dbReference type="NCBI Taxonomy" id="3028070"/>
    <lineage>
        <taxon>Bacteria</taxon>
        <taxon>Bacillati</taxon>
        <taxon>Bacillota</taxon>
        <taxon>Clostridia</taxon>
        <taxon>Lachnospirales</taxon>
        <taxon>Lachnospiraceae</taxon>
        <taxon>Claveliimonas</taxon>
    </lineage>
</organism>
<gene>
    <name evidence="3" type="ORF">Lac1_03630</name>
</gene>
<dbReference type="InterPro" id="IPR014731">
    <property type="entry name" value="ETF_asu_C"/>
</dbReference>
<proteinExistence type="inferred from homology"/>
<protein>
    <recommendedName>
        <fullName evidence="2">Electron transfer flavoprotein alpha/beta-subunit N-terminal domain-containing protein</fullName>
    </recommendedName>
</protein>
<reference evidence="4" key="1">
    <citation type="journal article" date="2023" name="Int. J. Syst. Evol. Microbiol.">
        <title>Claveliimonas bilis gen. nov., sp. nov., deoxycholic acid-producing bacteria isolated from human faeces, and reclassification of Sellimonas monacensis Zenner et al. 2021 as Claveliimonas monacensis comb. nov.</title>
        <authorList>
            <person name="Hisatomi A."/>
            <person name="Kastawa N.W.E.P.G."/>
            <person name="Song I."/>
            <person name="Ohkuma M."/>
            <person name="Fukiya S."/>
            <person name="Sakamoto M."/>
        </authorList>
    </citation>
    <scope>NUCLEOTIDE SEQUENCE [LARGE SCALE GENOMIC DNA]</scope>
    <source>
        <strain evidence="4">12BBH14</strain>
    </source>
</reference>
<dbReference type="EMBL" id="AP027742">
    <property type="protein sequence ID" value="BDZ76180.1"/>
    <property type="molecule type" value="Genomic_DNA"/>
</dbReference>
<dbReference type="PANTHER" id="PTHR43153">
    <property type="entry name" value="ELECTRON TRANSFER FLAVOPROTEIN ALPHA"/>
    <property type="match status" value="1"/>
</dbReference>
<name>A0ABM8I0L2_9FIRM</name>
<evidence type="ECO:0000256" key="1">
    <source>
        <dbReference type="ARBA" id="ARBA00005817"/>
    </source>
</evidence>